<dbReference type="OrthoDB" id="9812023at2"/>
<sequence length="73" mass="8338">MTVHVEFTATEEAQLQSLSSALGTSTEELVRSAVLEYLEQQEEQVWAQQVLARFEADGRETRPAQELWDELEV</sequence>
<protein>
    <submittedName>
        <fullName evidence="1">CopG family transcriptional regulator</fullName>
    </submittedName>
</protein>
<proteinExistence type="predicted"/>
<accession>A0A4Y9F0A2</accession>
<dbReference type="Pfam" id="PF19807">
    <property type="entry name" value="DUF6290"/>
    <property type="match status" value="1"/>
</dbReference>
<dbReference type="AlphaFoldDB" id="A0A4Y9F0A2"/>
<gene>
    <name evidence="1" type="ORF">E4U03_11945</name>
</gene>
<organism evidence="1 2">
    <name type="scientific">Rothia nasimurium</name>
    <dbReference type="NCBI Taxonomy" id="85336"/>
    <lineage>
        <taxon>Bacteria</taxon>
        <taxon>Bacillati</taxon>
        <taxon>Actinomycetota</taxon>
        <taxon>Actinomycetes</taxon>
        <taxon>Micrococcales</taxon>
        <taxon>Micrococcaceae</taxon>
        <taxon>Rothia</taxon>
    </lineage>
</organism>
<dbReference type="EMBL" id="SPQC01000066">
    <property type="protein sequence ID" value="TFU20010.1"/>
    <property type="molecule type" value="Genomic_DNA"/>
</dbReference>
<dbReference type="InterPro" id="IPR046257">
    <property type="entry name" value="DUF6290"/>
</dbReference>
<evidence type="ECO:0000313" key="1">
    <source>
        <dbReference type="EMBL" id="TFU20010.1"/>
    </source>
</evidence>
<comment type="caution">
    <text evidence="1">The sequence shown here is derived from an EMBL/GenBank/DDBJ whole genome shotgun (WGS) entry which is preliminary data.</text>
</comment>
<dbReference type="Proteomes" id="UP000297951">
    <property type="component" value="Unassembled WGS sequence"/>
</dbReference>
<name>A0A4Y9F0A2_9MICC</name>
<dbReference type="RefSeq" id="WP_135013949.1">
    <property type="nucleotide sequence ID" value="NZ_JADGLK010000066.1"/>
</dbReference>
<reference evidence="1 2" key="1">
    <citation type="submission" date="2019-03" db="EMBL/GenBank/DDBJ databases">
        <title>Diversity of the mouse oral microbiome.</title>
        <authorList>
            <person name="Joseph S."/>
            <person name="Aduse-Opoku J."/>
            <person name="Curtis M."/>
            <person name="Wade W."/>
            <person name="Hashim A."/>
        </authorList>
    </citation>
    <scope>NUCLEOTIDE SEQUENCE [LARGE SCALE GENOMIC DNA]</scope>
    <source>
        <strain evidence="2">irhom_31</strain>
    </source>
</reference>
<evidence type="ECO:0000313" key="2">
    <source>
        <dbReference type="Proteomes" id="UP000297951"/>
    </source>
</evidence>